<feature type="transmembrane region" description="Helical" evidence="5">
    <location>
        <begin position="256"/>
        <end position="276"/>
    </location>
</feature>
<feature type="domain" description="Major facilitator superfamily (MFS) profile" evidence="6">
    <location>
        <begin position="22"/>
        <end position="399"/>
    </location>
</feature>
<feature type="transmembrane region" description="Helical" evidence="5">
    <location>
        <begin position="313"/>
        <end position="335"/>
    </location>
</feature>
<evidence type="ECO:0000256" key="5">
    <source>
        <dbReference type="SAM" id="Phobius"/>
    </source>
</evidence>
<dbReference type="InterPro" id="IPR020846">
    <property type="entry name" value="MFS_dom"/>
</dbReference>
<reference evidence="7 8" key="1">
    <citation type="submission" date="2023-07" db="EMBL/GenBank/DDBJ databases">
        <authorList>
            <person name="Girao M."/>
            <person name="Carvalho M.F."/>
        </authorList>
    </citation>
    <scope>NUCLEOTIDE SEQUENCE [LARGE SCALE GENOMIC DNA]</scope>
    <source>
        <strain evidence="7 8">66/93</strain>
    </source>
</reference>
<feature type="transmembrane region" description="Helical" evidence="5">
    <location>
        <begin position="87"/>
        <end position="106"/>
    </location>
</feature>
<feature type="transmembrane region" description="Helical" evidence="5">
    <location>
        <begin position="20"/>
        <end position="40"/>
    </location>
</feature>
<dbReference type="SUPFAM" id="SSF103473">
    <property type="entry name" value="MFS general substrate transporter"/>
    <property type="match status" value="1"/>
</dbReference>
<gene>
    <name evidence="7" type="ORF">Q8A49_12395</name>
</gene>
<feature type="transmembrane region" description="Helical" evidence="5">
    <location>
        <begin position="176"/>
        <end position="196"/>
    </location>
</feature>
<keyword evidence="2 5" id="KW-0812">Transmembrane</keyword>
<proteinExistence type="predicted"/>
<evidence type="ECO:0000259" key="6">
    <source>
        <dbReference type="PROSITE" id="PS50850"/>
    </source>
</evidence>
<dbReference type="PANTHER" id="PTHR23514:SF13">
    <property type="entry name" value="INNER MEMBRANE PROTEIN YBJJ"/>
    <property type="match status" value="1"/>
</dbReference>
<accession>A0ABU7KQB3</accession>
<feature type="transmembrane region" description="Helical" evidence="5">
    <location>
        <begin position="151"/>
        <end position="170"/>
    </location>
</feature>
<feature type="transmembrane region" description="Helical" evidence="5">
    <location>
        <begin position="112"/>
        <end position="130"/>
    </location>
</feature>
<keyword evidence="3 5" id="KW-1133">Transmembrane helix</keyword>
<comment type="subcellular location">
    <subcellularLocation>
        <location evidence="1">Cell membrane</location>
        <topology evidence="1">Multi-pass membrane protein</topology>
    </subcellularLocation>
</comment>
<dbReference type="Gene3D" id="1.20.1250.20">
    <property type="entry name" value="MFS general substrate transporter like domains"/>
    <property type="match status" value="2"/>
</dbReference>
<dbReference type="PROSITE" id="PS50850">
    <property type="entry name" value="MFS"/>
    <property type="match status" value="1"/>
</dbReference>
<dbReference type="EMBL" id="JAUUCC010000027">
    <property type="protein sequence ID" value="MEE2051292.1"/>
    <property type="molecule type" value="Genomic_DNA"/>
</dbReference>
<sequence length="404" mass="40631">MKPDTAHPNPDRDTSEKRALHARSALAGYFFLTGAVIPVWASRIPAVKEQSGVGADQLGLALLAMGVGAIITARVGGALLDRCAPRFVVPPAAVAASLCLALPGAAMGARELAAALFVLGVAHSLLNISVNTHAATLQQPLGRPLLSSFHAFVSLGASFGAVCGVVTAHIGLSPLITFQAMGALLALAALVPARALSRYTPPAVDLQCGAGGSPGRLRLSPLLLTLGVLSLAAMLTESAVQDWSALYAQESVGASGAMAATAFAAFTVTMTIGRLMGDRLVLWLGRVVLLRSGALVAVAGFSLALGLPTQATVLAGFALVGLGLSCAVPQLFSAAAEIDPRRVGKNLGTVAAIGYLGPLLGAPVIGVLSEQGGVGTGLLVPVLLTVALATGASTTRRRRSGAAV</sequence>
<dbReference type="Proteomes" id="UP001348641">
    <property type="component" value="Unassembled WGS sequence"/>
</dbReference>
<dbReference type="InterPro" id="IPR011701">
    <property type="entry name" value="MFS"/>
</dbReference>
<evidence type="ECO:0000313" key="8">
    <source>
        <dbReference type="Proteomes" id="UP001348641"/>
    </source>
</evidence>
<dbReference type="Pfam" id="PF07690">
    <property type="entry name" value="MFS_1"/>
    <property type="match status" value="1"/>
</dbReference>
<dbReference type="InterPro" id="IPR051788">
    <property type="entry name" value="MFS_Transporter"/>
</dbReference>
<dbReference type="RefSeq" id="WP_330158438.1">
    <property type="nucleotide sequence ID" value="NZ_BAAAJA010000008.1"/>
</dbReference>
<evidence type="ECO:0000313" key="7">
    <source>
        <dbReference type="EMBL" id="MEE2051292.1"/>
    </source>
</evidence>
<comment type="caution">
    <text evidence="7">The sequence shown here is derived from an EMBL/GenBank/DDBJ whole genome shotgun (WGS) entry which is preliminary data.</text>
</comment>
<feature type="transmembrane region" description="Helical" evidence="5">
    <location>
        <begin position="374"/>
        <end position="392"/>
    </location>
</feature>
<feature type="transmembrane region" description="Helical" evidence="5">
    <location>
        <begin position="217"/>
        <end position="236"/>
    </location>
</feature>
<feature type="transmembrane region" description="Helical" evidence="5">
    <location>
        <begin position="288"/>
        <end position="307"/>
    </location>
</feature>
<protein>
    <submittedName>
        <fullName evidence="7">MFS transporter</fullName>
    </submittedName>
</protein>
<name>A0ABU7KQB3_9ACTN</name>
<dbReference type="PANTHER" id="PTHR23514">
    <property type="entry name" value="BYPASS OF STOP CODON PROTEIN 6"/>
    <property type="match status" value="1"/>
</dbReference>
<feature type="transmembrane region" description="Helical" evidence="5">
    <location>
        <begin position="60"/>
        <end position="80"/>
    </location>
</feature>
<dbReference type="InterPro" id="IPR036259">
    <property type="entry name" value="MFS_trans_sf"/>
</dbReference>
<dbReference type="CDD" id="cd17393">
    <property type="entry name" value="MFS_MosC_like"/>
    <property type="match status" value="1"/>
</dbReference>
<evidence type="ECO:0000256" key="2">
    <source>
        <dbReference type="ARBA" id="ARBA00022692"/>
    </source>
</evidence>
<keyword evidence="4 5" id="KW-0472">Membrane</keyword>
<evidence type="ECO:0000256" key="3">
    <source>
        <dbReference type="ARBA" id="ARBA00022989"/>
    </source>
</evidence>
<evidence type="ECO:0000256" key="1">
    <source>
        <dbReference type="ARBA" id="ARBA00004651"/>
    </source>
</evidence>
<evidence type="ECO:0000256" key="4">
    <source>
        <dbReference type="ARBA" id="ARBA00023136"/>
    </source>
</evidence>
<organism evidence="7 8">
    <name type="scientific">Nocardiopsis tropica</name>
    <dbReference type="NCBI Taxonomy" id="109330"/>
    <lineage>
        <taxon>Bacteria</taxon>
        <taxon>Bacillati</taxon>
        <taxon>Actinomycetota</taxon>
        <taxon>Actinomycetes</taxon>
        <taxon>Streptosporangiales</taxon>
        <taxon>Nocardiopsidaceae</taxon>
        <taxon>Nocardiopsis</taxon>
    </lineage>
</organism>
<feature type="transmembrane region" description="Helical" evidence="5">
    <location>
        <begin position="347"/>
        <end position="368"/>
    </location>
</feature>